<proteinExistence type="predicted"/>
<dbReference type="AlphaFoldDB" id="A0A6P7G3L3"/>
<dbReference type="GO" id="GO:0005886">
    <property type="term" value="C:plasma membrane"/>
    <property type="evidence" value="ECO:0007669"/>
    <property type="project" value="UniProtKB-SubCell"/>
</dbReference>
<evidence type="ECO:0000256" key="5">
    <source>
        <dbReference type="ARBA" id="ARBA00023136"/>
    </source>
</evidence>
<dbReference type="GO" id="GO:0007635">
    <property type="term" value="P:chemosensory behavior"/>
    <property type="evidence" value="ECO:0007669"/>
    <property type="project" value="TreeGrafter"/>
</dbReference>
<dbReference type="PANTHER" id="PTHR21143:SF104">
    <property type="entry name" value="GUSTATORY RECEPTOR 8A-RELATED"/>
    <property type="match status" value="1"/>
</dbReference>
<dbReference type="GO" id="GO:0007165">
    <property type="term" value="P:signal transduction"/>
    <property type="evidence" value="ECO:0007669"/>
    <property type="project" value="UniProtKB-KW"/>
</dbReference>
<dbReference type="PANTHER" id="PTHR21143">
    <property type="entry name" value="INVERTEBRATE GUSTATORY RECEPTOR"/>
    <property type="match status" value="1"/>
</dbReference>
<keyword evidence="2" id="KW-1003">Cell membrane</keyword>
<feature type="transmembrane region" description="Helical" evidence="8">
    <location>
        <begin position="6"/>
        <end position="25"/>
    </location>
</feature>
<dbReference type="InParanoid" id="A0A6P7G3L3"/>
<dbReference type="InterPro" id="IPR013604">
    <property type="entry name" value="7TM_chemorcpt"/>
</dbReference>
<dbReference type="FunCoup" id="A0A6P7G3L3">
    <property type="interactions" value="19"/>
</dbReference>
<dbReference type="GO" id="GO:0030424">
    <property type="term" value="C:axon"/>
    <property type="evidence" value="ECO:0007669"/>
    <property type="project" value="TreeGrafter"/>
</dbReference>
<sequence length="202" mass="23357">MYLRGIATLYMIIIITFYLILSNWLNNRYEFMIKYLKTTLKRKQHILVIRKVIVAYKIADSVVKTTNRIFGSILFINLTLSVLHILQYFVLALDLSDIPTAQKLINYTAPIKNAIFLLSLIMSCNSVEVNGQSFIKTCYLLHETVEEQEEKDHLLLLAKYGQLWRPIFTAAGFYDVNQSSLSSIFSALITYLVIIIQFNMVL</sequence>
<keyword evidence="7" id="KW-0807">Transducer</keyword>
<evidence type="ECO:0000256" key="7">
    <source>
        <dbReference type="ARBA" id="ARBA00023224"/>
    </source>
</evidence>
<gene>
    <name evidence="9" type="primary">LOC114337304</name>
</gene>
<keyword evidence="3 8" id="KW-0812">Transmembrane</keyword>
<dbReference type="RefSeq" id="XP_028143516.1">
    <property type="nucleotide sequence ID" value="XM_028287715.1"/>
</dbReference>
<dbReference type="GO" id="GO:0043025">
    <property type="term" value="C:neuronal cell body"/>
    <property type="evidence" value="ECO:0007669"/>
    <property type="project" value="TreeGrafter"/>
</dbReference>
<keyword evidence="5 8" id="KW-0472">Membrane</keyword>
<reference evidence="9" key="1">
    <citation type="submission" date="2025-08" db="UniProtKB">
        <authorList>
            <consortium name="RefSeq"/>
        </authorList>
    </citation>
    <scope>IDENTIFICATION</scope>
    <source>
        <tissue evidence="9">Whole insect</tissue>
    </source>
</reference>
<keyword evidence="4 8" id="KW-1133">Transmembrane helix</keyword>
<evidence type="ECO:0000256" key="3">
    <source>
        <dbReference type="ARBA" id="ARBA00022692"/>
    </source>
</evidence>
<comment type="subcellular location">
    <subcellularLocation>
        <location evidence="1">Cell membrane</location>
        <topology evidence="1">Multi-pass membrane protein</topology>
    </subcellularLocation>
</comment>
<keyword evidence="6" id="KW-0675">Receptor</keyword>
<dbReference type="GO" id="GO:0030425">
    <property type="term" value="C:dendrite"/>
    <property type="evidence" value="ECO:0007669"/>
    <property type="project" value="TreeGrafter"/>
</dbReference>
<evidence type="ECO:0000256" key="2">
    <source>
        <dbReference type="ARBA" id="ARBA00022475"/>
    </source>
</evidence>
<evidence type="ECO:0000256" key="1">
    <source>
        <dbReference type="ARBA" id="ARBA00004651"/>
    </source>
</evidence>
<dbReference type="Pfam" id="PF08395">
    <property type="entry name" value="7tm_7"/>
    <property type="match status" value="1"/>
</dbReference>
<name>A0A6P7G3L3_DIAVI</name>
<organism evidence="9">
    <name type="scientific">Diabrotica virgifera virgifera</name>
    <name type="common">western corn rootworm</name>
    <dbReference type="NCBI Taxonomy" id="50390"/>
    <lineage>
        <taxon>Eukaryota</taxon>
        <taxon>Metazoa</taxon>
        <taxon>Ecdysozoa</taxon>
        <taxon>Arthropoda</taxon>
        <taxon>Hexapoda</taxon>
        <taxon>Insecta</taxon>
        <taxon>Pterygota</taxon>
        <taxon>Neoptera</taxon>
        <taxon>Endopterygota</taxon>
        <taxon>Coleoptera</taxon>
        <taxon>Polyphaga</taxon>
        <taxon>Cucujiformia</taxon>
        <taxon>Chrysomeloidea</taxon>
        <taxon>Chrysomelidae</taxon>
        <taxon>Galerucinae</taxon>
        <taxon>Diabroticina</taxon>
        <taxon>Diabroticites</taxon>
        <taxon>Diabrotica</taxon>
    </lineage>
</organism>
<evidence type="ECO:0000256" key="4">
    <source>
        <dbReference type="ARBA" id="ARBA00022989"/>
    </source>
</evidence>
<evidence type="ECO:0000256" key="8">
    <source>
        <dbReference type="SAM" id="Phobius"/>
    </source>
</evidence>
<dbReference type="GO" id="GO:0008049">
    <property type="term" value="P:male courtship behavior"/>
    <property type="evidence" value="ECO:0007669"/>
    <property type="project" value="TreeGrafter"/>
</dbReference>
<dbReference type="GO" id="GO:0050909">
    <property type="term" value="P:sensory perception of taste"/>
    <property type="evidence" value="ECO:0007669"/>
    <property type="project" value="InterPro"/>
</dbReference>
<evidence type="ECO:0000313" key="9">
    <source>
        <dbReference type="RefSeq" id="XP_028143516.1"/>
    </source>
</evidence>
<feature type="transmembrane region" description="Helical" evidence="8">
    <location>
        <begin position="181"/>
        <end position="201"/>
    </location>
</feature>
<evidence type="ECO:0000256" key="6">
    <source>
        <dbReference type="ARBA" id="ARBA00023170"/>
    </source>
</evidence>
<accession>A0A6P7G3L3</accession>
<protein>
    <submittedName>
        <fullName evidence="9">Gustatory and pheromone receptor 39a-like</fullName>
    </submittedName>
</protein>
<feature type="transmembrane region" description="Helical" evidence="8">
    <location>
        <begin position="69"/>
        <end position="92"/>
    </location>
</feature>